<dbReference type="InterPro" id="IPR035595">
    <property type="entry name" value="UDP_glycos_trans_CS"/>
</dbReference>
<dbReference type="Pfam" id="PF00201">
    <property type="entry name" value="UDPGT"/>
    <property type="match status" value="1"/>
</dbReference>
<dbReference type="PANTHER" id="PTHR48048">
    <property type="entry name" value="GLYCOSYLTRANSFERASE"/>
    <property type="match status" value="1"/>
</dbReference>
<dbReference type="InterPro" id="IPR050481">
    <property type="entry name" value="UDP-glycosyltransf_plant"/>
</dbReference>
<dbReference type="GO" id="GO:0035251">
    <property type="term" value="F:UDP-glucosyltransferase activity"/>
    <property type="evidence" value="ECO:0007669"/>
    <property type="project" value="UniProtKB-ARBA"/>
</dbReference>
<keyword evidence="7" id="KW-1185">Reference proteome</keyword>
<dbReference type="PANTHER" id="PTHR48048:SF76">
    <property type="entry name" value="UDP-GLYCOSYLTRANSFERASE 708D1-LIKE"/>
    <property type="match status" value="1"/>
</dbReference>
<gene>
    <name evidence="6" type="ORF">URODEC1_LOCUS89892</name>
</gene>
<protein>
    <recommendedName>
        <fullName evidence="5">Glycosyltransferase</fullName>
        <ecNumber evidence="5">2.4.1.-</ecNumber>
    </recommendedName>
</protein>
<reference evidence="7" key="1">
    <citation type="submission" date="2024-06" db="EMBL/GenBank/DDBJ databases">
        <authorList>
            <person name="Ryan C."/>
        </authorList>
    </citation>
    <scope>NUCLEOTIDE SEQUENCE [LARGE SCALE GENOMIC DNA]</scope>
</reference>
<reference evidence="6 7" key="2">
    <citation type="submission" date="2024-10" db="EMBL/GenBank/DDBJ databases">
        <authorList>
            <person name="Ryan C."/>
        </authorList>
    </citation>
    <scope>NUCLEOTIDE SEQUENCE [LARGE SCALE GENOMIC DNA]</scope>
</reference>
<keyword evidence="2 4" id="KW-0328">Glycosyltransferase</keyword>
<dbReference type="CDD" id="cd03784">
    <property type="entry name" value="GT1_Gtf-like"/>
    <property type="match status" value="1"/>
</dbReference>
<proteinExistence type="inferred from homology"/>
<evidence type="ECO:0000256" key="3">
    <source>
        <dbReference type="ARBA" id="ARBA00022679"/>
    </source>
</evidence>
<keyword evidence="3 4" id="KW-0808">Transferase</keyword>
<sequence length="536" mass="56354">MGGRQSDSTTAVVVASCGAESVARHVISDPQECRGHPPQRLPQPPLFSPLAGRKCSTASSPAMPTSGDHAGARPHVVLLPSAGMGHLVPFGRLAVALSQGDGCDVSVAAVLPTVSSAESRHLDALFAAAPAVRRLDFRLAPFDESEFPGADPFFLRFEAMRRSAPLLGPLLAGAGASALVTDIVLASVALPVARERGVPCYVLFTSSAAMLAFCAHFPSYTDASAAAGRPGVVGDVDVPGVYRIPKSSVPQALHDPKHLFTQQFVANGRGLVDADGILVNTFDAFEPEAVTALREGKVVSDFPPVFAVGPLLPVRFPAKDPAAGYMQWLDAQPARSVVYVSFGSRKAISPDQLRELAAGLEASGQRFLWVVKGAVVDRDDAGELGELLGDDGFLERVQGRALVTKGWVEQEEILRHGSVGLFISHCGWNSVTEAAAFGVPVLAWPRFGDQRVNAAVVARGELGAWEQRWSWDGEEGLVSGKEIGEKIKAVMVDDTVAKKGAKVGDAAAAATAKGGTSYRSLAEFVGRCRDAGGRHD</sequence>
<evidence type="ECO:0000256" key="2">
    <source>
        <dbReference type="ARBA" id="ARBA00022676"/>
    </source>
</evidence>
<dbReference type="EC" id="2.4.1.-" evidence="5"/>
<accession>A0ABC9DYZ2</accession>
<evidence type="ECO:0000313" key="6">
    <source>
        <dbReference type="EMBL" id="CAL5047365.1"/>
    </source>
</evidence>
<dbReference type="SUPFAM" id="SSF53756">
    <property type="entry name" value="UDP-Glycosyltransferase/glycogen phosphorylase"/>
    <property type="match status" value="1"/>
</dbReference>
<dbReference type="Gene3D" id="3.40.50.2000">
    <property type="entry name" value="Glycogen Phosphorylase B"/>
    <property type="match status" value="2"/>
</dbReference>
<evidence type="ECO:0000313" key="7">
    <source>
        <dbReference type="Proteomes" id="UP001497457"/>
    </source>
</evidence>
<dbReference type="EMBL" id="OZ075145">
    <property type="protein sequence ID" value="CAL5047365.1"/>
    <property type="molecule type" value="Genomic_DNA"/>
</dbReference>
<evidence type="ECO:0000256" key="1">
    <source>
        <dbReference type="ARBA" id="ARBA00009995"/>
    </source>
</evidence>
<dbReference type="Proteomes" id="UP001497457">
    <property type="component" value="Chromosome 35b"/>
</dbReference>
<comment type="similarity">
    <text evidence="1 4">Belongs to the UDP-glycosyltransferase family.</text>
</comment>
<dbReference type="AlphaFoldDB" id="A0ABC9DYZ2"/>
<dbReference type="FunFam" id="3.40.50.2000:FF:000127">
    <property type="entry name" value="Glycosyltransferase"/>
    <property type="match status" value="1"/>
</dbReference>
<organism evidence="6 7">
    <name type="scientific">Urochloa decumbens</name>
    <dbReference type="NCBI Taxonomy" id="240449"/>
    <lineage>
        <taxon>Eukaryota</taxon>
        <taxon>Viridiplantae</taxon>
        <taxon>Streptophyta</taxon>
        <taxon>Embryophyta</taxon>
        <taxon>Tracheophyta</taxon>
        <taxon>Spermatophyta</taxon>
        <taxon>Magnoliopsida</taxon>
        <taxon>Liliopsida</taxon>
        <taxon>Poales</taxon>
        <taxon>Poaceae</taxon>
        <taxon>PACMAD clade</taxon>
        <taxon>Panicoideae</taxon>
        <taxon>Panicodae</taxon>
        <taxon>Paniceae</taxon>
        <taxon>Melinidinae</taxon>
        <taxon>Urochloa</taxon>
    </lineage>
</organism>
<evidence type="ECO:0000256" key="5">
    <source>
        <dbReference type="RuleBase" id="RU362057"/>
    </source>
</evidence>
<dbReference type="FunFam" id="3.40.50.2000:FF:000124">
    <property type="entry name" value="Glycosyltransferase"/>
    <property type="match status" value="1"/>
</dbReference>
<name>A0ABC9DYZ2_9POAL</name>
<dbReference type="InterPro" id="IPR002213">
    <property type="entry name" value="UDP_glucos_trans"/>
</dbReference>
<dbReference type="PROSITE" id="PS00375">
    <property type="entry name" value="UDPGT"/>
    <property type="match status" value="1"/>
</dbReference>
<evidence type="ECO:0000256" key="4">
    <source>
        <dbReference type="RuleBase" id="RU003718"/>
    </source>
</evidence>